<organism evidence="3 4">
    <name type="scientific">Halobacteriovorax vibrionivorans</name>
    <dbReference type="NCBI Taxonomy" id="2152716"/>
    <lineage>
        <taxon>Bacteria</taxon>
        <taxon>Pseudomonadati</taxon>
        <taxon>Bdellovibrionota</taxon>
        <taxon>Bacteriovoracia</taxon>
        <taxon>Bacteriovoracales</taxon>
        <taxon>Halobacteriovoraceae</taxon>
        <taxon>Halobacteriovorax</taxon>
    </lineage>
</organism>
<protein>
    <submittedName>
        <fullName evidence="3">YceI family protein</fullName>
    </submittedName>
</protein>
<feature type="domain" description="Lipid/polyisoprenoid-binding YceI-like" evidence="2">
    <location>
        <begin position="19"/>
        <end position="179"/>
    </location>
</feature>
<dbReference type="InterPro" id="IPR036761">
    <property type="entry name" value="TTHA0802/YceI-like_sf"/>
</dbReference>
<dbReference type="PANTHER" id="PTHR34406">
    <property type="entry name" value="PROTEIN YCEI"/>
    <property type="match status" value="1"/>
</dbReference>
<name>A0ABY0IFK3_9BACT</name>
<dbReference type="Gene3D" id="2.40.128.110">
    <property type="entry name" value="Lipid/polyisoprenoid-binding, YceI-like"/>
    <property type="match status" value="1"/>
</dbReference>
<dbReference type="SMART" id="SM00867">
    <property type="entry name" value="YceI"/>
    <property type="match status" value="1"/>
</dbReference>
<keyword evidence="4" id="KW-1185">Reference proteome</keyword>
<gene>
    <name evidence="3" type="ORF">DAY19_06950</name>
</gene>
<keyword evidence="1" id="KW-0732">Signal</keyword>
<proteinExistence type="predicted"/>
<feature type="chain" id="PRO_5046917612" evidence="1">
    <location>
        <begin position="20"/>
        <end position="179"/>
    </location>
</feature>
<dbReference type="Proteomes" id="UP000443582">
    <property type="component" value="Unassembled WGS sequence"/>
</dbReference>
<feature type="signal peptide" evidence="1">
    <location>
        <begin position="1"/>
        <end position="19"/>
    </location>
</feature>
<dbReference type="InterPro" id="IPR007372">
    <property type="entry name" value="Lipid/polyisoprenoid-bd_YceI"/>
</dbReference>
<evidence type="ECO:0000256" key="1">
    <source>
        <dbReference type="SAM" id="SignalP"/>
    </source>
</evidence>
<dbReference type="RefSeq" id="WP_114706484.1">
    <property type="nucleotide sequence ID" value="NZ_QDKL01000002.1"/>
</dbReference>
<evidence type="ECO:0000259" key="2">
    <source>
        <dbReference type="SMART" id="SM00867"/>
    </source>
</evidence>
<comment type="caution">
    <text evidence="3">The sequence shown here is derived from an EMBL/GenBank/DDBJ whole genome shotgun (WGS) entry which is preliminary data.</text>
</comment>
<reference evidence="4" key="1">
    <citation type="journal article" date="2019" name="Int. J. Syst. Evol. Microbiol.">
        <title>Halobacteriovorax valvorus sp. nov., a novel prokaryotic predator isolated from coastal seawater of China.</title>
        <authorList>
            <person name="Chen M.-X."/>
        </authorList>
    </citation>
    <scope>NUCLEOTIDE SEQUENCE [LARGE SCALE GENOMIC DNA]</scope>
    <source>
        <strain evidence="4">BL9</strain>
    </source>
</reference>
<dbReference type="Pfam" id="PF04264">
    <property type="entry name" value="YceI"/>
    <property type="match status" value="1"/>
</dbReference>
<evidence type="ECO:0000313" key="4">
    <source>
        <dbReference type="Proteomes" id="UP000443582"/>
    </source>
</evidence>
<accession>A0ABY0IFK3</accession>
<dbReference type="EMBL" id="QDKL01000002">
    <property type="protein sequence ID" value="RZF21417.1"/>
    <property type="molecule type" value="Genomic_DNA"/>
</dbReference>
<evidence type="ECO:0000313" key="3">
    <source>
        <dbReference type="EMBL" id="RZF21417.1"/>
    </source>
</evidence>
<dbReference type="PANTHER" id="PTHR34406:SF1">
    <property type="entry name" value="PROTEIN YCEI"/>
    <property type="match status" value="1"/>
</dbReference>
<dbReference type="SUPFAM" id="SSF101874">
    <property type="entry name" value="YceI-like"/>
    <property type="match status" value="1"/>
</dbReference>
<sequence>MKKLLVFAFAAVTVLTTNAATIDTAKSTIYWQGTKVTGRHFGTVKIKSGDVKVEKGQLVSGTVVVDMNSFTATDLEGEWLDKLNGHLKNEDFFNVKKYPTATLKIKEVKGFTVIADMTIMGKTKEVTFLAANNGKKFVGTLEFDRTDFGIKYGSKSFFKSLGDKAIDNKVSLAFNVVLK</sequence>